<feature type="compositionally biased region" description="Low complexity" evidence="11">
    <location>
        <begin position="964"/>
        <end position="978"/>
    </location>
</feature>
<accession>A0A8B9QMN5</accession>
<feature type="compositionally biased region" description="Polar residues" evidence="11">
    <location>
        <begin position="869"/>
        <end position="900"/>
    </location>
</feature>
<feature type="compositionally biased region" description="Polar residues" evidence="11">
    <location>
        <begin position="393"/>
        <end position="406"/>
    </location>
</feature>
<feature type="compositionally biased region" description="Basic and acidic residues" evidence="11">
    <location>
        <begin position="1322"/>
        <end position="1341"/>
    </location>
</feature>
<dbReference type="SMART" id="SM01014">
    <property type="entry name" value="ARID"/>
    <property type="match status" value="1"/>
</dbReference>
<feature type="domain" description="ARID" evidence="12">
    <location>
        <begin position="635"/>
        <end position="726"/>
    </location>
</feature>
<keyword evidence="2" id="KW-0488">Methylation</keyword>
<dbReference type="Gene3D" id="1.25.10.10">
    <property type="entry name" value="Leucine-rich Repeat Variant"/>
    <property type="match status" value="1"/>
</dbReference>
<feature type="compositionally biased region" description="Low complexity" evidence="11">
    <location>
        <begin position="23"/>
        <end position="36"/>
    </location>
</feature>
<evidence type="ECO:0000256" key="2">
    <source>
        <dbReference type="ARBA" id="ARBA00022481"/>
    </source>
</evidence>
<feature type="region of interest" description="Disordered" evidence="11">
    <location>
        <begin position="729"/>
        <end position="833"/>
    </location>
</feature>
<dbReference type="Ensembl" id="ENSAOWT00000031998.1">
    <property type="protein sequence ID" value="ENSAOWP00000028244.1"/>
    <property type="gene ID" value="ENSAOWG00000019021.1"/>
</dbReference>
<evidence type="ECO:0000256" key="4">
    <source>
        <dbReference type="ARBA" id="ARBA00022853"/>
    </source>
</evidence>
<keyword evidence="8" id="KW-0238">DNA-binding</keyword>
<dbReference type="PROSITE" id="PS51011">
    <property type="entry name" value="ARID"/>
    <property type="match status" value="1"/>
</dbReference>
<feature type="compositionally biased region" description="Low complexity" evidence="11">
    <location>
        <begin position="1"/>
        <end position="15"/>
    </location>
</feature>
<keyword evidence="5" id="KW-0524">Neurogenesis</keyword>
<dbReference type="GO" id="GO:0006357">
    <property type="term" value="P:regulation of transcription by RNA polymerase II"/>
    <property type="evidence" value="ECO:0007669"/>
    <property type="project" value="TreeGrafter"/>
</dbReference>
<evidence type="ECO:0000313" key="13">
    <source>
        <dbReference type="Ensembl" id="ENSAOWP00000028244.1"/>
    </source>
</evidence>
<keyword evidence="4" id="KW-0156">Chromatin regulator</keyword>
<keyword evidence="6" id="KW-0007">Acetylation</keyword>
<feature type="compositionally biased region" description="Acidic residues" evidence="11">
    <location>
        <begin position="1342"/>
        <end position="1363"/>
    </location>
</feature>
<reference evidence="13" key="2">
    <citation type="submission" date="2025-09" db="UniProtKB">
        <authorList>
            <consortium name="Ensembl"/>
        </authorList>
    </citation>
    <scope>IDENTIFICATION</scope>
</reference>
<keyword evidence="10" id="KW-0539">Nucleus</keyword>
<keyword evidence="14" id="KW-1185">Reference proteome</keyword>
<evidence type="ECO:0000256" key="6">
    <source>
        <dbReference type="ARBA" id="ARBA00022990"/>
    </source>
</evidence>
<feature type="compositionally biased region" description="Polar residues" evidence="11">
    <location>
        <begin position="1118"/>
        <end position="1153"/>
    </location>
</feature>
<dbReference type="GO" id="GO:0035060">
    <property type="term" value="C:brahma complex"/>
    <property type="evidence" value="ECO:0007669"/>
    <property type="project" value="InterPro"/>
</dbReference>
<sequence length="1855" mass="200564">MMRSYASSYPDYSSPSAPPPQPQAAAAAPGSQQAAAGMGMGKDMGSQYGGASPAWAAAQQRSHPAMSPGSTGQAISRSQGSPMDPMVMKRPQLYGMGNNPHSQTQQSSPYPGQSYGPPGPQRYPVGMQGRAPAAMGGMQYPQQQDMSQEGYGTRSQPSMAPGKPNHEDLNLIQQERPSSLPVEVLASEDATFGHKDLSGSIDDLPTGTEATLSSAVSASGSTSSQGEQSNPAQSPFSPHASPHLSGIPGGPSPSPVGSPVGSNQSRSGPISPASIPGSQMPPQPPGSQPESSSHPALSQSPMPQDRGFMAGIQRNPQMSQYGPQQTGPSMSPHPSPGGQVHPGIGSFQQSNSSGTYGPQMSQYGPQGNYSRPPTYSGVPNTSYSGPGPGMGINANSQMHGQGPSQPCGTMPLGRMPSAGMQSRPFPGNMSSMTPNSPGMSQQGGPGMGPPMPTVNRKAQEAAAAVMQAAANSAQSRQGNFPAMNQSGIMGSSSPYTQPMNNSSSLMNPQAPPYSMAPNMVNSSAAPMGLADMMTPGESKLPLPLKADGKDEGAPQPESKAKDSYSSQGISQPPTPGNLPVPSPMSPSSASISSFHGDESDSISSPGWPKTPSSPKSSSSTTTGEKIAKVYELGNEPERKMWVDRYLTFMEERGTPVASLPAVGKKPLDLFRLYVCVKEIGGLAQVNKNKKWRELATTLNVGTSSSAASSLKKQYIQYLFAFECKIERGEEPPPEVFSTGDTKKQPKIQPPSPANSGSLQGPQTPQSTGSNSMTEVPGDLKPPTPASTPHGQMTPMQGGRNSAVSVHDPFSDVSDSAFPKRNSMTPNAPYQQGINMPDMMGRMPYEPNKDPFGGMRKVPGSNEAFMTPGQMPNSGIQDMYNQSPSGAMSNMSMSQRQQFSYGSGYDRRSDHGLGPEGSMGPPGQSNMVPSNSDPSMYSPNHYPGQQRHEPYGQQYPGQGPPSGQPPYGGHQPGMYPQQQNYKRHMDGMYGPPAKRHEGDVYNMQYGNQQQEMYNQYSNAYTGPDRRPMQGQYPYPYNRERMQGPGQMQQHGIPPQMIGGPMQSSSSSEGPQQNMWPTRNDMPYPYQNRQGPGGPAQAPPYPGMNRTDDMMVPDQRINHESQWPSHVNQRQPSYMSSSASMQPITRPPQSSYQTPPSMPNHISRAPSPASFQRSLENRMSPSKSPFLPSMKMQKVIPTVPVSQVTGPPPQPPPIRREITFPPGSVEASQPVLKPRRKITSKDIVTPEAWRVMMSLKSGLLAESTWALDTINILLYDDSTVATFNLSQLSGFLELLVEYFRKCLIDIFGILMEYEVGDPGHKALDHKAAKKDDSQSLAEDTGKEENDECIDYFDEDEEEGEDEKVEGEEKSIVFSTPGAIADPSERPKQASKFDKLPIKIVKKNNLFVVDRSDKLGRVQEFDSGLLHWQLGGGDTTEHIQTHFESKMEIPPRRKAPPPLNSPSKKKDLEGKGESEEQQEKSITATIDDVLSARPGALPEDSNPGSQAESSKFPFGIHQAKSHRNIKLLEDEPRSRDETPLCTITHWQDSLAKRCICVSNIVRSLSFVPGNDTEMSKHPGLVLILGKLILLHHEHPERKRAPQTYEKEEEEDKGVACSKDEWWWDCLEVLRDNTLVTLANISGQLDLSAYTESICLPILDGLLHWMVCPSAEAQDPFPTVGPNSVLSPQRLVLETLCKLSIQDNNVDLILATPPFSRQEKLYATLVRYVGDRKNPVCREMSMALLSNLAQGDTLAARAIAVQKGSIGNLISFLEDGVTMAQYQQSQHNLMHMQPPPLEPPSVDMMCRAAKALLAMARVDENRSEFLLHEGRLLDISISAVLNSLVASVICDVLFQIGQL</sequence>
<feature type="compositionally biased region" description="Polar residues" evidence="11">
    <location>
        <begin position="821"/>
        <end position="833"/>
    </location>
</feature>
<feature type="region of interest" description="Disordered" evidence="11">
    <location>
        <begin position="1017"/>
        <end position="1187"/>
    </location>
</feature>
<feature type="compositionally biased region" description="Basic and acidic residues" evidence="11">
    <location>
        <begin position="546"/>
        <end position="562"/>
    </location>
</feature>
<dbReference type="SMART" id="SM00501">
    <property type="entry name" value="BRIGHT"/>
    <property type="match status" value="1"/>
</dbReference>
<evidence type="ECO:0000259" key="12">
    <source>
        <dbReference type="PROSITE" id="PS51011"/>
    </source>
</evidence>
<organism evidence="13 14">
    <name type="scientific">Apteryx owenii</name>
    <name type="common">Little spotted kiwi</name>
    <dbReference type="NCBI Taxonomy" id="8824"/>
    <lineage>
        <taxon>Eukaryota</taxon>
        <taxon>Metazoa</taxon>
        <taxon>Chordata</taxon>
        <taxon>Craniata</taxon>
        <taxon>Vertebrata</taxon>
        <taxon>Euteleostomi</taxon>
        <taxon>Archelosauria</taxon>
        <taxon>Archosauria</taxon>
        <taxon>Dinosauria</taxon>
        <taxon>Saurischia</taxon>
        <taxon>Theropoda</taxon>
        <taxon>Coelurosauria</taxon>
        <taxon>Aves</taxon>
        <taxon>Palaeognathae</taxon>
        <taxon>Apterygiformes</taxon>
        <taxon>Apterygidae</taxon>
        <taxon>Apteryx</taxon>
    </lineage>
</organism>
<dbReference type="InterPro" id="IPR001606">
    <property type="entry name" value="ARID_dom"/>
</dbReference>
<evidence type="ECO:0000256" key="1">
    <source>
        <dbReference type="ARBA" id="ARBA00004123"/>
    </source>
</evidence>
<feature type="region of interest" description="Disordered" evidence="11">
    <location>
        <begin position="1441"/>
        <end position="1513"/>
    </location>
</feature>
<dbReference type="GO" id="GO:0071565">
    <property type="term" value="C:nBAF complex"/>
    <property type="evidence" value="ECO:0007669"/>
    <property type="project" value="TreeGrafter"/>
</dbReference>
<dbReference type="GO" id="GO:0016514">
    <property type="term" value="C:SWI/SNF complex"/>
    <property type="evidence" value="ECO:0007669"/>
    <property type="project" value="InterPro"/>
</dbReference>
<evidence type="ECO:0000256" key="10">
    <source>
        <dbReference type="ARBA" id="ARBA00023242"/>
    </source>
</evidence>
<evidence type="ECO:0000256" key="7">
    <source>
        <dbReference type="ARBA" id="ARBA00023015"/>
    </source>
</evidence>
<evidence type="ECO:0000256" key="11">
    <source>
        <dbReference type="SAM" id="MobiDB-lite"/>
    </source>
</evidence>
<feature type="compositionally biased region" description="Low complexity" evidence="11">
    <location>
        <begin position="213"/>
        <end position="229"/>
    </location>
</feature>
<dbReference type="GO" id="GO:0006338">
    <property type="term" value="P:chromatin remodeling"/>
    <property type="evidence" value="ECO:0007669"/>
    <property type="project" value="InterPro"/>
</dbReference>
<keyword evidence="3" id="KW-0597">Phosphoprotein</keyword>
<evidence type="ECO:0000256" key="3">
    <source>
        <dbReference type="ARBA" id="ARBA00022553"/>
    </source>
</evidence>
<evidence type="ECO:0000313" key="14">
    <source>
        <dbReference type="Proteomes" id="UP000694424"/>
    </source>
</evidence>
<feature type="region of interest" description="Disordered" evidence="11">
    <location>
        <begin position="1"/>
        <end position="406"/>
    </location>
</feature>
<dbReference type="PANTHER" id="PTHR12656:SF11">
    <property type="entry name" value="AT-RICH INTERACTIVE DOMAIN-CONTAINING PROTEIN 1B"/>
    <property type="match status" value="1"/>
</dbReference>
<feature type="compositionally biased region" description="Polar residues" evidence="11">
    <location>
        <begin position="346"/>
        <end position="384"/>
    </location>
</feature>
<dbReference type="SUPFAM" id="SSF46774">
    <property type="entry name" value="ARID-like"/>
    <property type="match status" value="1"/>
</dbReference>
<reference evidence="13" key="1">
    <citation type="submission" date="2025-08" db="UniProtKB">
        <authorList>
            <consortium name="Ensembl"/>
        </authorList>
    </citation>
    <scope>IDENTIFICATION</scope>
</reference>
<feature type="compositionally biased region" description="Polar residues" evidence="11">
    <location>
        <begin position="1167"/>
        <end position="1181"/>
    </location>
</feature>
<dbReference type="PANTHER" id="PTHR12656">
    <property type="entry name" value="BRG-1 ASSOCIATED FACTOR 250 BAF250"/>
    <property type="match status" value="1"/>
</dbReference>
<dbReference type="InterPro" id="IPR016024">
    <property type="entry name" value="ARM-type_fold"/>
</dbReference>
<comment type="subcellular location">
    <subcellularLocation>
        <location evidence="1">Nucleus</location>
    </subcellularLocation>
</comment>
<feature type="compositionally biased region" description="Polar residues" evidence="11">
    <location>
        <begin position="1060"/>
        <end position="1075"/>
    </location>
</feature>
<dbReference type="Proteomes" id="UP000694424">
    <property type="component" value="Unplaced"/>
</dbReference>
<feature type="compositionally biased region" description="Low complexity" evidence="11">
    <location>
        <begin position="105"/>
        <end position="116"/>
    </location>
</feature>
<dbReference type="GO" id="GO:0007399">
    <property type="term" value="P:nervous system development"/>
    <property type="evidence" value="ECO:0007669"/>
    <property type="project" value="UniProtKB-KW"/>
</dbReference>
<dbReference type="Gene3D" id="1.10.150.60">
    <property type="entry name" value="ARID DNA-binding domain"/>
    <property type="match status" value="1"/>
</dbReference>
<dbReference type="GO" id="GO:0003677">
    <property type="term" value="F:DNA binding"/>
    <property type="evidence" value="ECO:0007669"/>
    <property type="project" value="UniProtKB-KW"/>
</dbReference>
<dbReference type="GO" id="GO:0031491">
    <property type="term" value="F:nucleosome binding"/>
    <property type="evidence" value="ECO:0007669"/>
    <property type="project" value="TreeGrafter"/>
</dbReference>
<feature type="compositionally biased region" description="Low complexity" evidence="11">
    <location>
        <begin position="603"/>
        <end position="623"/>
    </location>
</feature>
<proteinExistence type="predicted"/>
<feature type="compositionally biased region" description="Polar residues" evidence="11">
    <location>
        <begin position="753"/>
        <end position="773"/>
    </location>
</feature>
<evidence type="ECO:0000256" key="9">
    <source>
        <dbReference type="ARBA" id="ARBA00023163"/>
    </source>
</evidence>
<keyword evidence="7" id="KW-0805">Transcription regulation</keyword>
<feature type="compositionally biased region" description="Polar residues" evidence="11">
    <location>
        <begin position="786"/>
        <end position="803"/>
    </location>
</feature>
<dbReference type="InterPro" id="IPR038040">
    <property type="entry name" value="ARID_ARID1B"/>
</dbReference>
<feature type="compositionally biased region" description="Basic and acidic residues" evidence="11">
    <location>
        <begin position="1461"/>
        <end position="1476"/>
    </location>
</feature>
<feature type="compositionally biased region" description="Low complexity" evidence="11">
    <location>
        <begin position="327"/>
        <end position="338"/>
    </location>
</feature>
<feature type="region of interest" description="Disordered" evidence="11">
    <location>
        <begin position="465"/>
        <end position="624"/>
    </location>
</feature>
<dbReference type="InterPro" id="IPR011989">
    <property type="entry name" value="ARM-like"/>
</dbReference>
<dbReference type="CDD" id="cd16877">
    <property type="entry name" value="ARID_ARID1B"/>
    <property type="match status" value="1"/>
</dbReference>
<dbReference type="FunFam" id="1.10.150.60:FF:000002">
    <property type="entry name" value="AT-rich interactive domain-containing protein 1B"/>
    <property type="match status" value="1"/>
</dbReference>
<feature type="compositionally biased region" description="Low complexity" evidence="11">
    <location>
        <begin position="465"/>
        <end position="474"/>
    </location>
</feature>
<dbReference type="GO" id="GO:0005654">
    <property type="term" value="C:nucleoplasm"/>
    <property type="evidence" value="ECO:0007669"/>
    <property type="project" value="TreeGrafter"/>
</dbReference>
<dbReference type="InterPro" id="IPR033388">
    <property type="entry name" value="BAF250_C"/>
</dbReference>
<feature type="compositionally biased region" description="Polar residues" evidence="11">
    <location>
        <begin position="475"/>
        <end position="507"/>
    </location>
</feature>
<dbReference type="InterPro" id="IPR036431">
    <property type="entry name" value="ARID_dom_sf"/>
</dbReference>
<dbReference type="SUPFAM" id="SSF48371">
    <property type="entry name" value="ARM repeat"/>
    <property type="match status" value="1"/>
</dbReference>
<evidence type="ECO:0000256" key="5">
    <source>
        <dbReference type="ARBA" id="ARBA00022902"/>
    </source>
</evidence>
<feature type="region of interest" description="Disordered" evidence="11">
    <location>
        <begin position="866"/>
        <end position="998"/>
    </location>
</feature>
<dbReference type="GO" id="GO:0045893">
    <property type="term" value="P:positive regulation of DNA-templated transcription"/>
    <property type="evidence" value="ECO:0007669"/>
    <property type="project" value="TreeGrafter"/>
</dbReference>
<name>A0A8B9QMN5_APTOW</name>
<keyword evidence="9" id="KW-0804">Transcription</keyword>
<feature type="region of interest" description="Disordered" evidence="11">
    <location>
        <begin position="1322"/>
        <end position="1387"/>
    </location>
</feature>
<feature type="compositionally biased region" description="Low complexity" evidence="11">
    <location>
        <begin position="257"/>
        <end position="278"/>
    </location>
</feature>
<feature type="region of interest" description="Disordered" evidence="11">
    <location>
        <begin position="1201"/>
        <end position="1228"/>
    </location>
</feature>
<evidence type="ECO:0000256" key="8">
    <source>
        <dbReference type="ARBA" id="ARBA00023125"/>
    </source>
</evidence>
<dbReference type="Pfam" id="PF01388">
    <property type="entry name" value="ARID"/>
    <property type="match status" value="1"/>
</dbReference>
<feature type="compositionally biased region" description="Pro residues" evidence="11">
    <location>
        <begin position="572"/>
        <end position="584"/>
    </location>
</feature>
<dbReference type="Pfam" id="PF12031">
    <property type="entry name" value="BAF250_C"/>
    <property type="match status" value="1"/>
</dbReference>
<feature type="compositionally biased region" description="Polar residues" evidence="11">
    <location>
        <begin position="314"/>
        <end position="326"/>
    </location>
</feature>
<protein>
    <submittedName>
        <fullName evidence="13">AT-rich interaction domain 1B</fullName>
    </submittedName>
</protein>
<feature type="compositionally biased region" description="Polar residues" evidence="11">
    <location>
        <begin position="68"/>
        <end position="81"/>
    </location>
</feature>
<feature type="compositionally biased region" description="Polar residues" evidence="11">
    <location>
        <begin position="922"/>
        <end position="937"/>
    </location>
</feature>
<dbReference type="InterPro" id="IPR021906">
    <property type="entry name" value="BAF250/Osa"/>
</dbReference>